<dbReference type="Pfam" id="PF12746">
    <property type="entry name" value="GNAT_acetyltran"/>
    <property type="match status" value="1"/>
</dbReference>
<protein>
    <submittedName>
        <fullName evidence="2">GNAT family N-acetyltransferase</fullName>
    </submittedName>
</protein>
<reference evidence="2 3" key="1">
    <citation type="submission" date="2019-11" db="EMBL/GenBank/DDBJ databases">
        <authorList>
            <person name="Li X."/>
        </authorList>
    </citation>
    <scope>NUCLEOTIDE SEQUENCE [LARGE SCALE GENOMIC DNA]</scope>
    <source>
        <strain evidence="2 3">L9</strain>
    </source>
</reference>
<dbReference type="InterPro" id="IPR027365">
    <property type="entry name" value="GNAT_acetyltra_YdfB-like"/>
</dbReference>
<dbReference type="PANTHER" id="PTHR31143:SF2">
    <property type="entry name" value="FR47-LIKE DOMAIN-CONTAINING PROTEIN-RELATED"/>
    <property type="match status" value="1"/>
</dbReference>
<keyword evidence="3" id="KW-1185">Reference proteome</keyword>
<dbReference type="SUPFAM" id="SSF55729">
    <property type="entry name" value="Acyl-CoA N-acyltransferases (Nat)"/>
    <property type="match status" value="1"/>
</dbReference>
<evidence type="ECO:0000259" key="1">
    <source>
        <dbReference type="PROSITE" id="PS51186"/>
    </source>
</evidence>
<feature type="domain" description="N-acetyltransferase" evidence="1">
    <location>
        <begin position="125"/>
        <end position="273"/>
    </location>
</feature>
<gene>
    <name evidence="2" type="ORF">GMD78_14090</name>
</gene>
<dbReference type="RefSeq" id="WP_155669459.1">
    <property type="nucleotide sequence ID" value="NZ_WOCA01000012.1"/>
</dbReference>
<evidence type="ECO:0000313" key="3">
    <source>
        <dbReference type="Proteomes" id="UP000469125"/>
    </source>
</evidence>
<dbReference type="InterPro" id="IPR016181">
    <property type="entry name" value="Acyl_CoA_acyltransferase"/>
</dbReference>
<dbReference type="GO" id="GO:0016747">
    <property type="term" value="F:acyltransferase activity, transferring groups other than amino-acyl groups"/>
    <property type="evidence" value="ECO:0007669"/>
    <property type="project" value="InterPro"/>
</dbReference>
<sequence length="273" mass="31807">MIFELSKDEFHKCKSIINENGSVEVKAVVSGVNPGRIFVDHPNFPSTGLIWLGNNDGFYFIGDENNDAFNHELNSYIDSVIIKEAKKVELAWFEGIGNHPQWNKTIERIFKHRKLGSWNQRVYTINIEDFREKIDPEIEKEYTVFMINKSLFENDSIKNNDYLYSKILETWPSLDAFFSKGVGMCIIHQQEIVSVCISSFVFENIHCIDIETINNHQGKKLAQKVAYRYVKECFERGIIPYWDVMETNKPSITVAEHIGFTKDFQYVGYEFTL</sequence>
<keyword evidence="2" id="KW-0808">Transferase</keyword>
<proteinExistence type="predicted"/>
<dbReference type="PANTHER" id="PTHR31143">
    <property type="match status" value="1"/>
</dbReference>
<evidence type="ECO:0000313" key="2">
    <source>
        <dbReference type="EMBL" id="MUK89494.1"/>
    </source>
</evidence>
<dbReference type="PROSITE" id="PS51186">
    <property type="entry name" value="GNAT"/>
    <property type="match status" value="1"/>
</dbReference>
<comment type="caution">
    <text evidence="2">The sequence shown here is derived from an EMBL/GenBank/DDBJ whole genome shotgun (WGS) entry which is preliminary data.</text>
</comment>
<accession>A0A6N8FM75</accession>
<dbReference type="AlphaFoldDB" id="A0A6N8FM75"/>
<name>A0A6N8FM75_9BACI</name>
<dbReference type="Gene3D" id="3.40.630.30">
    <property type="match status" value="1"/>
</dbReference>
<dbReference type="InterPro" id="IPR000182">
    <property type="entry name" value="GNAT_dom"/>
</dbReference>
<dbReference type="EMBL" id="WOCA01000012">
    <property type="protein sequence ID" value="MUK89494.1"/>
    <property type="molecule type" value="Genomic_DNA"/>
</dbReference>
<organism evidence="2 3">
    <name type="scientific">Ornithinibacillus caprae</name>
    <dbReference type="NCBI Taxonomy" id="2678566"/>
    <lineage>
        <taxon>Bacteria</taxon>
        <taxon>Bacillati</taxon>
        <taxon>Bacillota</taxon>
        <taxon>Bacilli</taxon>
        <taxon>Bacillales</taxon>
        <taxon>Bacillaceae</taxon>
        <taxon>Ornithinibacillus</taxon>
    </lineage>
</organism>
<dbReference type="Proteomes" id="UP000469125">
    <property type="component" value="Unassembled WGS sequence"/>
</dbReference>